<dbReference type="OrthoDB" id="2501483at2759"/>
<gene>
    <name evidence="3" type="ORF">BDN71DRAFT_1480317</name>
</gene>
<proteinExistence type="predicted"/>
<dbReference type="Pfam" id="PF18718">
    <property type="entry name" value="CxC5"/>
    <property type="match status" value="1"/>
</dbReference>
<evidence type="ECO:0000259" key="2">
    <source>
        <dbReference type="Pfam" id="PF18721"/>
    </source>
</evidence>
<dbReference type="Pfam" id="PF18721">
    <property type="entry name" value="CxC6"/>
    <property type="match status" value="1"/>
</dbReference>
<evidence type="ECO:0000313" key="4">
    <source>
        <dbReference type="Proteomes" id="UP000807025"/>
    </source>
</evidence>
<dbReference type="InterPro" id="IPR041539">
    <property type="entry name" value="CxC5"/>
</dbReference>
<feature type="domain" description="CxC6 like cysteine cluster associated with KDZ" evidence="2">
    <location>
        <begin position="202"/>
        <end position="256"/>
    </location>
</feature>
<protein>
    <recommendedName>
        <fullName evidence="5">CxC6 like cysteine cluster associated with KDZ domain-containing protein</fullName>
    </recommendedName>
</protein>
<accession>A0A9P6A675</accession>
<comment type="caution">
    <text evidence="3">The sequence shown here is derived from an EMBL/GenBank/DDBJ whole genome shotgun (WGS) entry which is preliminary data.</text>
</comment>
<dbReference type="InterPro" id="IPR040898">
    <property type="entry name" value="CxC6"/>
</dbReference>
<sequence>MSLLAQLRMLESVEPLWDISFKSLFTFIHMASLLKPDILLAQPADWPSLDKAPDVLLLSIVLFLSRAVLYTLSSELVPVYSIHLYCERCCINYHHNFQVKDGTQYYYDFTSTLPEIIQVGEHQFVEWVVIETWKTLMLVAWVTAANSLTHGQQLPPGWVVGYNLAYEHVWDRFLIHSLLSDAQRHHMTLVEPETIYKTSVVVINGVTLGFPSCASLGCLTDLANNHFQFCTNHQSLDSDCAIISCSQPVQPCFSTHCDCCQSRFQLQECLQQAQVAHLNDALPHDIPTSDLINTTEHDEEFKVVPSGEPTKVKICAQFGHKQTHNEQIFVAPCGIIIARETFYNAKGIKSVADMIRQVYQDPMLMPNHIFYDNNCNLSKHVCGDPIFKDVSLTVDMFHFKSKHFKQDTYCQENCNPATYPELKDGEEKWYFNSSIAEQTNVWLGGYHAICRELLHCMH</sequence>
<dbReference type="Proteomes" id="UP000807025">
    <property type="component" value="Unassembled WGS sequence"/>
</dbReference>
<dbReference type="AlphaFoldDB" id="A0A9P6A675"/>
<evidence type="ECO:0000259" key="1">
    <source>
        <dbReference type="Pfam" id="PF18718"/>
    </source>
</evidence>
<name>A0A9P6A675_PLEER</name>
<evidence type="ECO:0000313" key="3">
    <source>
        <dbReference type="EMBL" id="KAF9499991.1"/>
    </source>
</evidence>
<organism evidence="3 4">
    <name type="scientific">Pleurotus eryngii</name>
    <name type="common">Boletus of the steppes</name>
    <dbReference type="NCBI Taxonomy" id="5323"/>
    <lineage>
        <taxon>Eukaryota</taxon>
        <taxon>Fungi</taxon>
        <taxon>Dikarya</taxon>
        <taxon>Basidiomycota</taxon>
        <taxon>Agaricomycotina</taxon>
        <taxon>Agaricomycetes</taxon>
        <taxon>Agaricomycetidae</taxon>
        <taxon>Agaricales</taxon>
        <taxon>Pleurotineae</taxon>
        <taxon>Pleurotaceae</taxon>
        <taxon>Pleurotus</taxon>
    </lineage>
</organism>
<reference evidence="3" key="1">
    <citation type="submission" date="2020-11" db="EMBL/GenBank/DDBJ databases">
        <authorList>
            <consortium name="DOE Joint Genome Institute"/>
            <person name="Ahrendt S."/>
            <person name="Riley R."/>
            <person name="Andreopoulos W."/>
            <person name="Labutti K."/>
            <person name="Pangilinan J."/>
            <person name="Ruiz-Duenas F.J."/>
            <person name="Barrasa J.M."/>
            <person name="Sanchez-Garcia M."/>
            <person name="Camarero S."/>
            <person name="Miyauchi S."/>
            <person name="Serrano A."/>
            <person name="Linde D."/>
            <person name="Babiker R."/>
            <person name="Drula E."/>
            <person name="Ayuso-Fernandez I."/>
            <person name="Pacheco R."/>
            <person name="Padilla G."/>
            <person name="Ferreira P."/>
            <person name="Barriuso J."/>
            <person name="Kellner H."/>
            <person name="Castanera R."/>
            <person name="Alfaro M."/>
            <person name="Ramirez L."/>
            <person name="Pisabarro A.G."/>
            <person name="Kuo A."/>
            <person name="Tritt A."/>
            <person name="Lipzen A."/>
            <person name="He G."/>
            <person name="Yan M."/>
            <person name="Ng V."/>
            <person name="Cullen D."/>
            <person name="Martin F."/>
            <person name="Rosso M.-N."/>
            <person name="Henrissat B."/>
            <person name="Hibbett D."/>
            <person name="Martinez A.T."/>
            <person name="Grigoriev I.V."/>
        </authorList>
    </citation>
    <scope>NUCLEOTIDE SEQUENCE</scope>
    <source>
        <strain evidence="3">ATCC 90797</strain>
    </source>
</reference>
<evidence type="ECO:0008006" key="5">
    <source>
        <dbReference type="Google" id="ProtNLM"/>
    </source>
</evidence>
<dbReference type="EMBL" id="MU154529">
    <property type="protein sequence ID" value="KAF9499991.1"/>
    <property type="molecule type" value="Genomic_DNA"/>
</dbReference>
<keyword evidence="4" id="KW-1185">Reference proteome</keyword>
<feature type="domain" description="CxC5 like cysteine cluster associated with KDZ" evidence="1">
    <location>
        <begin position="66"/>
        <end position="147"/>
    </location>
</feature>